<dbReference type="GO" id="GO:0003700">
    <property type="term" value="F:DNA-binding transcription factor activity"/>
    <property type="evidence" value="ECO:0007669"/>
    <property type="project" value="InterPro"/>
</dbReference>
<dbReference type="GO" id="GO:0008270">
    <property type="term" value="F:zinc ion binding"/>
    <property type="evidence" value="ECO:0007669"/>
    <property type="project" value="InterPro"/>
</dbReference>
<dbReference type="PANTHER" id="PTHR46910">
    <property type="entry name" value="TRANSCRIPTION FACTOR PDR1"/>
    <property type="match status" value="1"/>
</dbReference>
<dbReference type="InterPro" id="IPR007219">
    <property type="entry name" value="XnlR_reg_dom"/>
</dbReference>
<dbReference type="GO" id="GO:0006351">
    <property type="term" value="P:DNA-templated transcription"/>
    <property type="evidence" value="ECO:0007669"/>
    <property type="project" value="InterPro"/>
</dbReference>
<evidence type="ECO:0000259" key="3">
    <source>
        <dbReference type="SMART" id="SM00906"/>
    </source>
</evidence>
<feature type="compositionally biased region" description="Basic residues" evidence="2">
    <location>
        <begin position="1"/>
        <end position="18"/>
    </location>
</feature>
<dbReference type="Proteomes" id="UP000053732">
    <property type="component" value="Unassembled WGS sequence"/>
</dbReference>
<feature type="compositionally biased region" description="Polar residues" evidence="2">
    <location>
        <begin position="110"/>
        <end position="123"/>
    </location>
</feature>
<keyword evidence="1" id="KW-0539">Nucleus</keyword>
<proteinExistence type="predicted"/>
<evidence type="ECO:0000256" key="1">
    <source>
        <dbReference type="ARBA" id="ARBA00023242"/>
    </source>
</evidence>
<evidence type="ECO:0000256" key="2">
    <source>
        <dbReference type="SAM" id="MobiDB-lite"/>
    </source>
</evidence>
<feature type="region of interest" description="Disordered" evidence="2">
    <location>
        <begin position="1"/>
        <end position="69"/>
    </location>
</feature>
<sequence length="765" mass="84799">MSQRRVPRACGRCRKQKLKNGSLDHKRRHFPNEDAESGSDTRYGKRVRRQSAPLPRQTGSATVENTDGVNVGWNSSSTINLVQEAFHHLAETPEEADTSAFLATPWVQPTGHSSSPSTGQGEPSSLHRLICRQFESPRSVNHSQPKPPSAAERDLVALLPPTEAAVLLIDNYFDRIHWFMLLFHQREFRNKFVYLYAPDPKDPQRSNTGPRSRVGDIAVLLAVMATSLKYTNESQKDILSGNGVDAELLRNKILTALRLRLLDILSVGTIEVVQTLVLLGSYYLFHGEPELAWPLCGCALRIAQALNLHRRLSPKDPTDSVLKPSNAARKRCWWAVYEIETFCSMLYGFPLSISDTDCDVEPLDIYDESSASVIQENDPLQPTLLHYKCAMSTLSALVKSALVDLYGTRRNRNPQDNSILDKMSRLPILVKKVEALSTRLNDWHTKLPEKLRLGNLDVSSAARQHPKNILGGEAHSPIPFEEQVFQLQAFALKLAFENAKILIHRPLLSFKIITRSRSPRSASNRRVDPCASAIDTCRDSALQISLIGLCPIVRHAADTYAAVFMSLHLFTAAVTICIITSLDPLSPQSHECKLGIRRLMEMQTLLKDKSIVASQGLEITKQLMALALTKEIDAIFGVSSFSPNSSSAKAPPNNAAQVSIPENNVTAQAGFSPVSNPLIVSPQSELSLQPSGTQEGISTEVDHFRFDPASFEFGENPCMTEALLDFGQETWITSKRTGWIYLRRLKRIALLVKIKDGSGGGECEG</sequence>
<accession>A0A0G4P562</accession>
<feature type="domain" description="Xylanolytic transcriptional activator regulatory" evidence="3">
    <location>
        <begin position="292"/>
        <end position="368"/>
    </location>
</feature>
<organism evidence="4 5">
    <name type="scientific">Penicillium camemberti (strain FM 013)</name>
    <dbReference type="NCBI Taxonomy" id="1429867"/>
    <lineage>
        <taxon>Eukaryota</taxon>
        <taxon>Fungi</taxon>
        <taxon>Dikarya</taxon>
        <taxon>Ascomycota</taxon>
        <taxon>Pezizomycotina</taxon>
        <taxon>Eurotiomycetes</taxon>
        <taxon>Eurotiomycetidae</taxon>
        <taxon>Eurotiales</taxon>
        <taxon>Aspergillaceae</taxon>
        <taxon>Penicillium</taxon>
    </lineage>
</organism>
<dbReference type="GO" id="GO:0003677">
    <property type="term" value="F:DNA binding"/>
    <property type="evidence" value="ECO:0007669"/>
    <property type="project" value="InterPro"/>
</dbReference>
<feature type="compositionally biased region" description="Polar residues" evidence="2">
    <location>
        <begin position="57"/>
        <end position="69"/>
    </location>
</feature>
<name>A0A0G4P562_PENC3</name>
<dbReference type="EMBL" id="HG793138">
    <property type="protein sequence ID" value="CRL21438.1"/>
    <property type="molecule type" value="Genomic_DNA"/>
</dbReference>
<gene>
    <name evidence="4" type="ORF">PCAMFM013_S005g000602</name>
</gene>
<feature type="region of interest" description="Disordered" evidence="2">
    <location>
        <begin position="106"/>
        <end position="125"/>
    </location>
</feature>
<evidence type="ECO:0000313" key="5">
    <source>
        <dbReference type="Proteomes" id="UP000053732"/>
    </source>
</evidence>
<dbReference type="AlphaFoldDB" id="A0A0G4P562"/>
<keyword evidence="5" id="KW-1185">Reference proteome</keyword>
<evidence type="ECO:0000313" key="4">
    <source>
        <dbReference type="EMBL" id="CRL21438.1"/>
    </source>
</evidence>
<reference evidence="4 5" key="1">
    <citation type="journal article" date="2014" name="Nat. Commun.">
        <title>Multiple recent horizontal transfers of a large genomic region in cheese making fungi.</title>
        <authorList>
            <person name="Cheeseman K."/>
            <person name="Ropars J."/>
            <person name="Renault P."/>
            <person name="Dupont J."/>
            <person name="Gouzy J."/>
            <person name="Branca A."/>
            <person name="Abraham A.L."/>
            <person name="Ceppi M."/>
            <person name="Conseiller E."/>
            <person name="Debuchy R."/>
            <person name="Malagnac F."/>
            <person name="Goarin A."/>
            <person name="Silar P."/>
            <person name="Lacoste S."/>
            <person name="Sallet E."/>
            <person name="Bensimon A."/>
            <person name="Giraud T."/>
            <person name="Brygoo Y."/>
        </authorList>
    </citation>
    <scope>NUCLEOTIDE SEQUENCE [LARGE SCALE GENOMIC DNA]</scope>
    <source>
        <strain evidence="5">FM 013</strain>
    </source>
</reference>
<dbReference type="CDD" id="cd12148">
    <property type="entry name" value="fungal_TF_MHR"/>
    <property type="match status" value="1"/>
</dbReference>
<dbReference type="Pfam" id="PF04082">
    <property type="entry name" value="Fungal_trans"/>
    <property type="match status" value="1"/>
</dbReference>
<dbReference type="PANTHER" id="PTHR46910:SF17">
    <property type="entry name" value="SCFA-RELATED"/>
    <property type="match status" value="1"/>
</dbReference>
<protein>
    <submittedName>
        <fullName evidence="4">Transcription factor, fungi</fullName>
    </submittedName>
</protein>
<dbReference type="InterPro" id="IPR050987">
    <property type="entry name" value="AtrR-like"/>
</dbReference>
<dbReference type="SMART" id="SM00906">
    <property type="entry name" value="Fungal_trans"/>
    <property type="match status" value="1"/>
</dbReference>